<accession>A0ABV2X3D7</accession>
<evidence type="ECO:0008006" key="3">
    <source>
        <dbReference type="Google" id="ProtNLM"/>
    </source>
</evidence>
<evidence type="ECO:0000313" key="2">
    <source>
        <dbReference type="Proteomes" id="UP001550535"/>
    </source>
</evidence>
<dbReference type="Proteomes" id="UP001550535">
    <property type="component" value="Unassembled WGS sequence"/>
</dbReference>
<reference evidence="1 2" key="1">
    <citation type="submission" date="2024-06" db="EMBL/GenBank/DDBJ databases">
        <title>The Natural Products Discovery Center: Release of the First 8490 Sequenced Strains for Exploring Actinobacteria Biosynthetic Diversity.</title>
        <authorList>
            <person name="Kalkreuter E."/>
            <person name="Kautsar S.A."/>
            <person name="Yang D."/>
            <person name="Bader C.D."/>
            <person name="Teijaro C.N."/>
            <person name="Fluegel L."/>
            <person name="Davis C.M."/>
            <person name="Simpson J.R."/>
            <person name="Lauterbach L."/>
            <person name="Steele A.D."/>
            <person name="Gui C."/>
            <person name="Meng S."/>
            <person name="Li G."/>
            <person name="Viehrig K."/>
            <person name="Ye F."/>
            <person name="Su P."/>
            <person name="Kiefer A.F."/>
            <person name="Nichols A."/>
            <person name="Cepeda A.J."/>
            <person name="Yan W."/>
            <person name="Fan B."/>
            <person name="Jiang Y."/>
            <person name="Adhikari A."/>
            <person name="Zheng C.-J."/>
            <person name="Schuster L."/>
            <person name="Cowan T.M."/>
            <person name="Smanski M.J."/>
            <person name="Chevrette M.G."/>
            <person name="De Carvalho L.P.S."/>
            <person name="Shen B."/>
        </authorList>
    </citation>
    <scope>NUCLEOTIDE SEQUENCE [LARGE SCALE GENOMIC DNA]</scope>
    <source>
        <strain evidence="1 2">NPDC019434</strain>
    </source>
</reference>
<gene>
    <name evidence="1" type="ORF">ABZ507_01160</name>
</gene>
<name>A0ABV2X3D7_9NOCA</name>
<protein>
    <recommendedName>
        <fullName evidence="3">Nitroreductase domain-containing protein</fullName>
    </recommendedName>
</protein>
<comment type="caution">
    <text evidence="1">The sequence shown here is derived from an EMBL/GenBank/DDBJ whole genome shotgun (WGS) entry which is preliminary data.</text>
</comment>
<dbReference type="EMBL" id="JBEYBR010000002">
    <property type="protein sequence ID" value="MEU2120412.1"/>
    <property type="molecule type" value="Genomic_DNA"/>
</dbReference>
<organism evidence="1 2">
    <name type="scientific">Nocardia niwae</name>
    <dbReference type="NCBI Taxonomy" id="626084"/>
    <lineage>
        <taxon>Bacteria</taxon>
        <taxon>Bacillati</taxon>
        <taxon>Actinomycetota</taxon>
        <taxon>Actinomycetes</taxon>
        <taxon>Mycobacteriales</taxon>
        <taxon>Nocardiaceae</taxon>
        <taxon>Nocardia</taxon>
    </lineage>
</organism>
<dbReference type="Gene3D" id="3.40.109.10">
    <property type="entry name" value="NADH Oxidase"/>
    <property type="match status" value="1"/>
</dbReference>
<dbReference type="RefSeq" id="WP_357989830.1">
    <property type="nucleotide sequence ID" value="NZ_JBEYBR010000002.1"/>
</dbReference>
<keyword evidence="2" id="KW-1185">Reference proteome</keyword>
<dbReference type="InterPro" id="IPR000415">
    <property type="entry name" value="Nitroreductase-like"/>
</dbReference>
<proteinExistence type="predicted"/>
<evidence type="ECO:0000313" key="1">
    <source>
        <dbReference type="EMBL" id="MEU2120412.1"/>
    </source>
</evidence>
<sequence length="67" mass="7338">MLAARARGIGTVWTTAQATLERELAALGVPYEKVVPTAFIPLGFTLGTGFRPAKRIDRAEVLHWGTW</sequence>
<dbReference type="SUPFAM" id="SSF55469">
    <property type="entry name" value="FMN-dependent nitroreductase-like"/>
    <property type="match status" value="1"/>
</dbReference>